<dbReference type="SUPFAM" id="SSF54001">
    <property type="entry name" value="Cysteine proteinases"/>
    <property type="match status" value="1"/>
</dbReference>
<dbReference type="Gene3D" id="3.90.70.20">
    <property type="match status" value="1"/>
</dbReference>
<protein>
    <recommendedName>
        <fullName evidence="3">Peptidase C58 YopT-type domain-containing protein</fullName>
    </recommendedName>
</protein>
<evidence type="ECO:0008006" key="3">
    <source>
        <dbReference type="Google" id="ProtNLM"/>
    </source>
</evidence>
<reference evidence="1 2" key="1">
    <citation type="submission" date="2021-02" db="EMBL/GenBank/DDBJ databases">
        <title>De Novo genome assembly of isolated myxobacteria.</title>
        <authorList>
            <person name="Stevens D.C."/>
        </authorList>
    </citation>
    <scope>NUCLEOTIDE SEQUENCE [LARGE SCALE GENOMIC DNA]</scope>
    <source>
        <strain evidence="1 2">SCHIC003</strain>
    </source>
</reference>
<organism evidence="1 2">
    <name type="scientific">Myxococcus landrumensis</name>
    <dbReference type="NCBI Taxonomy" id="2813577"/>
    <lineage>
        <taxon>Bacteria</taxon>
        <taxon>Pseudomonadati</taxon>
        <taxon>Myxococcota</taxon>
        <taxon>Myxococcia</taxon>
        <taxon>Myxococcales</taxon>
        <taxon>Cystobacterineae</taxon>
        <taxon>Myxococcaceae</taxon>
        <taxon>Myxococcus</taxon>
    </lineage>
</organism>
<dbReference type="Proteomes" id="UP000663090">
    <property type="component" value="Chromosome"/>
</dbReference>
<evidence type="ECO:0000313" key="2">
    <source>
        <dbReference type="Proteomes" id="UP000663090"/>
    </source>
</evidence>
<keyword evidence="2" id="KW-1185">Reference proteome</keyword>
<dbReference type="EMBL" id="CP071091">
    <property type="protein sequence ID" value="QSQ14188.1"/>
    <property type="molecule type" value="Genomic_DNA"/>
</dbReference>
<proteinExistence type="predicted"/>
<accession>A0ABX7N6V2</accession>
<name>A0ABX7N6V2_9BACT</name>
<dbReference type="RefSeq" id="WP_206715982.1">
    <property type="nucleotide sequence ID" value="NZ_CP071091.1"/>
</dbReference>
<gene>
    <name evidence="1" type="ORF">JY572_38760</name>
</gene>
<sequence length="266" mass="29441">MKATNREELYRDSLTELSLAHRHMAQKVYDKDGVCLSLACRWIREIHAADIWMGWSLKQSPTDRLARVLLDIRDVVTRHKAYLAQRDANEAKVVQLRAWDLMRREVAALRDAKLSEGDNAAFAESVKQARGWVAHANGSWVTQPERDLAQAYGLGLEGLGSWELGDDDAARATLAKVLGKLPTSTAHLVLWRGVGAKAESHAVGLYKTHGAFWQDWYVFDPNFGEFKLNSLATAARAVWMTGAYLGMGSVRLVEARKPQAAAGAAA</sequence>
<evidence type="ECO:0000313" key="1">
    <source>
        <dbReference type="EMBL" id="QSQ14188.1"/>
    </source>
</evidence>
<dbReference type="InterPro" id="IPR038765">
    <property type="entry name" value="Papain-like_cys_pep_sf"/>
</dbReference>